<proteinExistence type="predicted"/>
<sequence>MIQDDLLHLLIRLPKGIITTTSRFFVTEHSLDRAAAHIYTILRLCKCPQSFCLFCLRVNNLCGVLRLPSFEVSNLLFLGGEVFSQSSQLSSSGVSLSLSEDATVLFYTE</sequence>
<keyword evidence="2" id="KW-1185">Reference proteome</keyword>
<dbReference type="Proteomes" id="UP000467841">
    <property type="component" value="Unassembled WGS sequence"/>
</dbReference>
<accession>A0A6D2IYA0</accession>
<reference evidence="1" key="1">
    <citation type="submission" date="2020-01" db="EMBL/GenBank/DDBJ databases">
        <authorList>
            <person name="Mishra B."/>
        </authorList>
    </citation>
    <scope>NUCLEOTIDE SEQUENCE [LARGE SCALE GENOMIC DNA]</scope>
</reference>
<evidence type="ECO:0000313" key="1">
    <source>
        <dbReference type="EMBL" id="CAA7032228.1"/>
    </source>
</evidence>
<dbReference type="AlphaFoldDB" id="A0A6D2IYA0"/>
<name>A0A6D2IYA0_9BRAS</name>
<dbReference type="EMBL" id="CACVBM020001118">
    <property type="protein sequence ID" value="CAA7032228.1"/>
    <property type="molecule type" value="Genomic_DNA"/>
</dbReference>
<organism evidence="1 2">
    <name type="scientific">Microthlaspi erraticum</name>
    <dbReference type="NCBI Taxonomy" id="1685480"/>
    <lineage>
        <taxon>Eukaryota</taxon>
        <taxon>Viridiplantae</taxon>
        <taxon>Streptophyta</taxon>
        <taxon>Embryophyta</taxon>
        <taxon>Tracheophyta</taxon>
        <taxon>Spermatophyta</taxon>
        <taxon>Magnoliopsida</taxon>
        <taxon>eudicotyledons</taxon>
        <taxon>Gunneridae</taxon>
        <taxon>Pentapetalae</taxon>
        <taxon>rosids</taxon>
        <taxon>malvids</taxon>
        <taxon>Brassicales</taxon>
        <taxon>Brassicaceae</taxon>
        <taxon>Coluteocarpeae</taxon>
        <taxon>Microthlaspi</taxon>
    </lineage>
</organism>
<evidence type="ECO:0000313" key="2">
    <source>
        <dbReference type="Proteomes" id="UP000467841"/>
    </source>
</evidence>
<gene>
    <name evidence="1" type="ORF">MERR_LOCUS19463</name>
</gene>
<comment type="caution">
    <text evidence="1">The sequence shown here is derived from an EMBL/GenBank/DDBJ whole genome shotgun (WGS) entry which is preliminary data.</text>
</comment>
<protein>
    <submittedName>
        <fullName evidence="1">Uncharacterized protein</fullName>
    </submittedName>
</protein>